<accession>A0AAU8JQ91</accession>
<evidence type="ECO:0008006" key="4">
    <source>
        <dbReference type="Google" id="ProtNLM"/>
    </source>
</evidence>
<proteinExistence type="predicted"/>
<dbReference type="AlphaFoldDB" id="A0AAU8JQ91"/>
<dbReference type="EMBL" id="CP159872">
    <property type="protein sequence ID" value="XCM77474.1"/>
    <property type="molecule type" value="Genomic_DNA"/>
</dbReference>
<gene>
    <name evidence="3" type="ORF">ABWK59_00140</name>
</gene>
<feature type="region of interest" description="Disordered" evidence="1">
    <location>
        <begin position="28"/>
        <end position="55"/>
    </location>
</feature>
<evidence type="ECO:0000313" key="3">
    <source>
        <dbReference type="EMBL" id="XCM77474.1"/>
    </source>
</evidence>
<sequence length="248" mass="25152">MWNLRGRTARAACLIVVGLALTGCGSGGPAPAGDTGAAASTGASPSPSGPPPAPAELTDAYFAVGQCAGPILGKSRGGSGPPYQPVDCGDVFAVAKVTRRSTTTASGAPAARTPECEDTTDLVLDLGPNLLQAAGAESVRGRQEAYACLRNLKDPHPGDPGMGGGFKIVVGDCVYQARTTSGSPAVRETRCDGTGTNPPEYRVVKEYVPNMAKSGEHEGCPETATVQFSLSTSTKVDLFAPVACAEKL</sequence>
<evidence type="ECO:0000256" key="1">
    <source>
        <dbReference type="SAM" id="MobiDB-lite"/>
    </source>
</evidence>
<organism evidence="3">
    <name type="scientific">Kitasatospora camelliae</name>
    <dbReference type="NCBI Taxonomy" id="3156397"/>
    <lineage>
        <taxon>Bacteria</taxon>
        <taxon>Bacillati</taxon>
        <taxon>Actinomycetota</taxon>
        <taxon>Actinomycetes</taxon>
        <taxon>Kitasatosporales</taxon>
        <taxon>Streptomycetaceae</taxon>
        <taxon>Kitasatospora</taxon>
    </lineage>
</organism>
<dbReference type="KEGG" id="kcm:ABWK59_00140"/>
<feature type="signal peptide" evidence="2">
    <location>
        <begin position="1"/>
        <end position="32"/>
    </location>
</feature>
<name>A0AAU8JQ91_9ACTN</name>
<reference evidence="3" key="1">
    <citation type="submission" date="2024-06" db="EMBL/GenBank/DDBJ databases">
        <title>The genome sequences of Kitasatospora sp. strain HUAS MG31.</title>
        <authorList>
            <person name="Mo P."/>
        </authorList>
    </citation>
    <scope>NUCLEOTIDE SEQUENCE</scope>
    <source>
        <strain evidence="3">HUAS MG31</strain>
    </source>
</reference>
<protein>
    <recommendedName>
        <fullName evidence="4">Regulator of septum formation</fullName>
    </recommendedName>
</protein>
<evidence type="ECO:0000256" key="2">
    <source>
        <dbReference type="SAM" id="SignalP"/>
    </source>
</evidence>
<keyword evidence="2" id="KW-0732">Signal</keyword>
<feature type="chain" id="PRO_5043381013" description="Regulator of septum formation" evidence="2">
    <location>
        <begin position="33"/>
        <end position="248"/>
    </location>
</feature>
<dbReference type="PROSITE" id="PS51257">
    <property type="entry name" value="PROKAR_LIPOPROTEIN"/>
    <property type="match status" value="1"/>
</dbReference>
<dbReference type="RefSeq" id="WP_354637091.1">
    <property type="nucleotide sequence ID" value="NZ_CP159872.1"/>
</dbReference>
<feature type="compositionally biased region" description="Low complexity" evidence="1">
    <location>
        <begin position="31"/>
        <end position="46"/>
    </location>
</feature>